<feature type="domain" description="PTS EIIA type-2" evidence="7">
    <location>
        <begin position="576"/>
        <end position="718"/>
    </location>
</feature>
<dbReference type="Gene3D" id="1.10.10.10">
    <property type="entry name" value="Winged helix-like DNA-binding domain superfamily/Winged helix DNA-binding domain"/>
    <property type="match status" value="2"/>
</dbReference>
<feature type="domain" description="PRD" evidence="9">
    <location>
        <begin position="204"/>
        <end position="309"/>
    </location>
</feature>
<feature type="domain" description="PRD" evidence="9">
    <location>
        <begin position="316"/>
        <end position="423"/>
    </location>
</feature>
<dbReference type="PROSITE" id="PS51000">
    <property type="entry name" value="HTH_DEOR_2"/>
    <property type="match status" value="1"/>
</dbReference>
<dbReference type="Proteomes" id="UP000245921">
    <property type="component" value="Unassembled WGS sequence"/>
</dbReference>
<dbReference type="SUPFAM" id="SSF46785">
    <property type="entry name" value="Winged helix' DNA-binding domain"/>
    <property type="match status" value="1"/>
</dbReference>
<dbReference type="CDD" id="cd00211">
    <property type="entry name" value="PTS_IIA_fru"/>
    <property type="match status" value="1"/>
</dbReference>
<protein>
    <submittedName>
        <fullName evidence="10">BglG family transcriptional antiterminator</fullName>
    </submittedName>
</protein>
<dbReference type="PROSITE" id="PS51094">
    <property type="entry name" value="PTS_EIIA_TYPE_2"/>
    <property type="match status" value="1"/>
</dbReference>
<gene>
    <name evidence="10" type="ORF">C7380_11070</name>
</gene>
<evidence type="ECO:0000256" key="2">
    <source>
        <dbReference type="ARBA" id="ARBA00022737"/>
    </source>
</evidence>
<dbReference type="SUPFAM" id="SSF63520">
    <property type="entry name" value="PTS-regulatory domain, PRD"/>
    <property type="match status" value="2"/>
</dbReference>
<dbReference type="CDD" id="cd05568">
    <property type="entry name" value="PTS_IIB_bgl_like"/>
    <property type="match status" value="1"/>
</dbReference>
<dbReference type="RefSeq" id="WP_109604997.1">
    <property type="nucleotide sequence ID" value="NZ_QGGI01000010.1"/>
</dbReference>
<dbReference type="InterPro" id="IPR011608">
    <property type="entry name" value="PRD"/>
</dbReference>
<dbReference type="Pfam" id="PF00874">
    <property type="entry name" value="PRD"/>
    <property type="match status" value="2"/>
</dbReference>
<evidence type="ECO:0000256" key="5">
    <source>
        <dbReference type="ARBA" id="ARBA00023163"/>
    </source>
</evidence>
<dbReference type="Pfam" id="PF02302">
    <property type="entry name" value="PTS_IIB"/>
    <property type="match status" value="1"/>
</dbReference>
<dbReference type="Gene3D" id="3.40.50.2300">
    <property type="match status" value="1"/>
</dbReference>
<dbReference type="PANTHER" id="PTHR30185">
    <property type="entry name" value="CRYPTIC BETA-GLUCOSIDE BGL OPERON ANTITERMINATOR"/>
    <property type="match status" value="1"/>
</dbReference>
<dbReference type="InterPro" id="IPR036390">
    <property type="entry name" value="WH_DNA-bd_sf"/>
</dbReference>
<evidence type="ECO:0000259" key="8">
    <source>
        <dbReference type="PROSITE" id="PS51099"/>
    </source>
</evidence>
<dbReference type="InterPro" id="IPR013011">
    <property type="entry name" value="PTS_EIIB_2"/>
</dbReference>
<dbReference type="PROSITE" id="PS51099">
    <property type="entry name" value="PTS_EIIB_TYPE_2"/>
    <property type="match status" value="1"/>
</dbReference>
<feature type="domain" description="PTS EIIB type-2" evidence="8">
    <location>
        <begin position="427"/>
        <end position="517"/>
    </location>
</feature>
<dbReference type="EMBL" id="QGGI01000010">
    <property type="protein sequence ID" value="PWJ92077.1"/>
    <property type="molecule type" value="Genomic_DNA"/>
</dbReference>
<evidence type="ECO:0000259" key="7">
    <source>
        <dbReference type="PROSITE" id="PS51094"/>
    </source>
</evidence>
<dbReference type="InterPro" id="IPR007737">
    <property type="entry name" value="Mga_HTH"/>
</dbReference>
<evidence type="ECO:0000259" key="6">
    <source>
        <dbReference type="PROSITE" id="PS51000"/>
    </source>
</evidence>
<keyword evidence="4" id="KW-0010">Activator</keyword>
<dbReference type="PROSITE" id="PS51372">
    <property type="entry name" value="PRD_2"/>
    <property type="match status" value="2"/>
</dbReference>
<keyword evidence="2" id="KW-0677">Repeat</keyword>
<evidence type="ECO:0000259" key="9">
    <source>
        <dbReference type="PROSITE" id="PS51372"/>
    </source>
</evidence>
<evidence type="ECO:0000256" key="1">
    <source>
        <dbReference type="ARBA" id="ARBA00022679"/>
    </source>
</evidence>
<keyword evidence="5" id="KW-0804">Transcription</keyword>
<dbReference type="InterPro" id="IPR016152">
    <property type="entry name" value="PTrfase/Anion_transptr"/>
</dbReference>
<evidence type="ECO:0000256" key="3">
    <source>
        <dbReference type="ARBA" id="ARBA00023015"/>
    </source>
</evidence>
<dbReference type="Gene3D" id="1.10.1790.10">
    <property type="entry name" value="PRD domain"/>
    <property type="match status" value="2"/>
</dbReference>
<organism evidence="10 11">
    <name type="scientific">Oceanotoga teriensis</name>
    <dbReference type="NCBI Taxonomy" id="515440"/>
    <lineage>
        <taxon>Bacteria</taxon>
        <taxon>Thermotogati</taxon>
        <taxon>Thermotogota</taxon>
        <taxon>Thermotogae</taxon>
        <taxon>Petrotogales</taxon>
        <taxon>Petrotogaceae</taxon>
        <taxon>Oceanotoga</taxon>
    </lineage>
</organism>
<dbReference type="Gene3D" id="3.40.930.10">
    <property type="entry name" value="Mannitol-specific EII, Chain A"/>
    <property type="match status" value="1"/>
</dbReference>
<dbReference type="GO" id="GO:0003700">
    <property type="term" value="F:DNA-binding transcription factor activity"/>
    <property type="evidence" value="ECO:0007669"/>
    <property type="project" value="InterPro"/>
</dbReference>
<dbReference type="GO" id="GO:0009401">
    <property type="term" value="P:phosphoenolpyruvate-dependent sugar phosphotransferase system"/>
    <property type="evidence" value="ECO:0007669"/>
    <property type="project" value="InterPro"/>
</dbReference>
<proteinExistence type="predicted"/>
<dbReference type="AlphaFoldDB" id="A0AA45HIE5"/>
<dbReference type="SUPFAM" id="SSF52794">
    <property type="entry name" value="PTS system IIB component-like"/>
    <property type="match status" value="1"/>
</dbReference>
<dbReference type="Pfam" id="PF00359">
    <property type="entry name" value="PTS_EIIA_2"/>
    <property type="match status" value="1"/>
</dbReference>
<accession>A0AA45HIE5</accession>
<dbReference type="InterPro" id="IPR036634">
    <property type="entry name" value="PRD_sf"/>
</dbReference>
<keyword evidence="1" id="KW-0808">Transferase</keyword>
<sequence length="721" mass="84294">MELKTRNYHIIKYLYETKNTTIKELSQKFQVSPRTIRYDLDEIEEILKIYEIKLIRKPHKGISIQGKDEDFQRFKENFKNTENFSSFLTKEERIILILFKLFQSEKPLQIKDFEELLLVSPSTILNDFDEIEIWLKNNNLNLIRKPNYGFKINGEEINIRHAITFLLENTSSEGEILRFLNIIQNNKLADRRLEKNFIKEFDKLIGHIDILKLQEIVHQAQEKLNFKFADSDYAALIVHIALAIKRLRNGKDIFLPESQLIELKNTKEFKIAKEVSSMIEKYYDIKVPESEIGFITFHFLGAKKREKLNNPNFKNNKDNEIYAISLEMSKIFEEIMNIKISQDEDMLRGLYLHLKAALNRIEYNLPLNNPLLKEIKEKYPEIYDATKKASKLIQSNFAKNIDENEIGYIALHFGAAIERNKEENHEFNAVLVCSSGIGTTTILESRLKKEFPNIKVKNKASVFDYEKESNLKDIDMIISTFELENEKLPVIKVNPLLNESDIKKIYQYMKNNEKTHKTKKEEKKINIEDLLKIIKKSSEIKDEKKLINNLKKYFTEKDIKIREKNLAKIQQYHLQDILKEKYINSINKVLNWKEAIKKAGKSLLNDGIIEKTYIESCINIIEDKGPYSVIAPGVSLIHAHPEDGVKHAGLSLFIIKKGVNFNHEYDPVKLIFLLAVKDKSKHIPAMGELLTLLYTENFVQNIISFGSSLEILNYIKDILKI</sequence>
<dbReference type="Pfam" id="PF05043">
    <property type="entry name" value="Mga"/>
    <property type="match status" value="1"/>
</dbReference>
<comment type="caution">
    <text evidence="10">The sequence shown here is derived from an EMBL/GenBank/DDBJ whole genome shotgun (WGS) entry which is preliminary data.</text>
</comment>
<evidence type="ECO:0000313" key="11">
    <source>
        <dbReference type="Proteomes" id="UP000245921"/>
    </source>
</evidence>
<evidence type="ECO:0000313" key="10">
    <source>
        <dbReference type="EMBL" id="PWJ92077.1"/>
    </source>
</evidence>
<keyword evidence="3" id="KW-0805">Transcription regulation</keyword>
<reference evidence="10 11" key="1">
    <citation type="submission" date="2018-05" db="EMBL/GenBank/DDBJ databases">
        <title>Genomic Encyclopedia of Type Strains, Phase IV (KMG-IV): sequencing the most valuable type-strain genomes for metagenomic binning, comparative biology and taxonomic classification.</title>
        <authorList>
            <person name="Goeker M."/>
        </authorList>
    </citation>
    <scope>NUCLEOTIDE SEQUENCE [LARGE SCALE GENOMIC DNA]</scope>
    <source>
        <strain evidence="10 11">DSM 24906</strain>
    </source>
</reference>
<dbReference type="SUPFAM" id="SSF55804">
    <property type="entry name" value="Phoshotransferase/anion transport protein"/>
    <property type="match status" value="1"/>
</dbReference>
<dbReference type="GO" id="GO:0008982">
    <property type="term" value="F:protein-N(PI)-phosphohistidine-sugar phosphotransferase activity"/>
    <property type="evidence" value="ECO:0007669"/>
    <property type="project" value="InterPro"/>
</dbReference>
<dbReference type="InterPro" id="IPR002178">
    <property type="entry name" value="PTS_EIIA_type-2_dom"/>
</dbReference>
<dbReference type="InterPro" id="IPR036095">
    <property type="entry name" value="PTS_EIIB-like_sf"/>
</dbReference>
<dbReference type="InterPro" id="IPR050661">
    <property type="entry name" value="BglG_antiterminators"/>
</dbReference>
<evidence type="ECO:0000256" key="4">
    <source>
        <dbReference type="ARBA" id="ARBA00023159"/>
    </source>
</evidence>
<dbReference type="InterPro" id="IPR013196">
    <property type="entry name" value="HTH_11"/>
</dbReference>
<name>A0AA45HIE5_9BACT</name>
<dbReference type="Pfam" id="PF08279">
    <property type="entry name" value="HTH_11"/>
    <property type="match status" value="1"/>
</dbReference>
<dbReference type="InterPro" id="IPR003501">
    <property type="entry name" value="PTS_EIIB_2/3"/>
</dbReference>
<dbReference type="PANTHER" id="PTHR30185:SF18">
    <property type="entry name" value="TRANSCRIPTIONAL REGULATOR MTLR"/>
    <property type="match status" value="1"/>
</dbReference>
<feature type="domain" description="HTH deoR-type" evidence="6">
    <location>
        <begin position="3"/>
        <end position="64"/>
    </location>
</feature>
<keyword evidence="11" id="KW-1185">Reference proteome</keyword>
<dbReference type="InterPro" id="IPR001034">
    <property type="entry name" value="DeoR_HTH"/>
</dbReference>
<dbReference type="InterPro" id="IPR036388">
    <property type="entry name" value="WH-like_DNA-bd_sf"/>
</dbReference>